<accession>D7E3M8</accession>
<dbReference type="EMBL" id="CP002059">
    <property type="protein sequence ID" value="ADI65197.1"/>
    <property type="molecule type" value="Genomic_DNA"/>
</dbReference>
<dbReference type="Proteomes" id="UP000001511">
    <property type="component" value="Chromosome"/>
</dbReference>
<reference evidence="1 2" key="1">
    <citation type="journal article" date="2010" name="PLoS ONE">
        <title>Genome erosion in a nitrogen-fixing vertically transmitted endosymbiotic multicellular cyanobacterium.</title>
        <authorList>
            <person name="Ran L."/>
            <person name="Larsson J."/>
            <person name="Vigil-Stenman T."/>
            <person name="Nylander J.A."/>
            <person name="Ininbergs K."/>
            <person name="Zheng W.W."/>
            <person name="Lapidus A."/>
            <person name="Lowry S."/>
            <person name="Haselkorn R."/>
            <person name="Bergman B."/>
        </authorList>
    </citation>
    <scope>NUCLEOTIDE SEQUENCE [LARGE SCALE GENOMIC DNA]</scope>
    <source>
        <strain evidence="1 2">0708</strain>
    </source>
</reference>
<proteinExistence type="predicted"/>
<evidence type="ECO:0000313" key="2">
    <source>
        <dbReference type="Proteomes" id="UP000001511"/>
    </source>
</evidence>
<name>D7E3M8_NOSA0</name>
<sequence length="47" mass="5481">MAQGKNCDTFVNFAAARDMNYQDNLTKRYEIKTGRRGQQVNQLLEDK</sequence>
<dbReference type="KEGG" id="naz:Aazo_3617"/>
<gene>
    <name evidence="1" type="ordered locus">Aazo_3617</name>
</gene>
<dbReference type="HOGENOM" id="CLU_3170864_0_0_3"/>
<organism evidence="1 2">
    <name type="scientific">Nostoc azollae (strain 0708)</name>
    <name type="common">Anabaena azollae (strain 0708)</name>
    <dbReference type="NCBI Taxonomy" id="551115"/>
    <lineage>
        <taxon>Bacteria</taxon>
        <taxon>Bacillati</taxon>
        <taxon>Cyanobacteriota</taxon>
        <taxon>Cyanophyceae</taxon>
        <taxon>Nostocales</taxon>
        <taxon>Nostocaceae</taxon>
        <taxon>Trichormus</taxon>
    </lineage>
</organism>
<keyword evidence="2" id="KW-1185">Reference proteome</keyword>
<protein>
    <submittedName>
        <fullName evidence="1">Uncharacterized protein</fullName>
    </submittedName>
</protein>
<evidence type="ECO:0000313" key="1">
    <source>
        <dbReference type="EMBL" id="ADI65197.1"/>
    </source>
</evidence>
<dbReference type="AlphaFoldDB" id="D7E3M8"/>